<dbReference type="GO" id="GO:0005737">
    <property type="term" value="C:cytoplasm"/>
    <property type="evidence" value="ECO:0007669"/>
    <property type="project" value="TreeGrafter"/>
</dbReference>
<dbReference type="InterPro" id="IPR017850">
    <property type="entry name" value="Alkaline_phosphatase_core_sf"/>
</dbReference>
<evidence type="ECO:0000256" key="2">
    <source>
        <dbReference type="ARBA" id="ARBA00022801"/>
    </source>
</evidence>
<dbReference type="InParanoid" id="F0YP78"/>
<dbReference type="EMBL" id="GL833201">
    <property type="protein sequence ID" value="EGB03080.1"/>
    <property type="molecule type" value="Genomic_DNA"/>
</dbReference>
<dbReference type="Proteomes" id="UP000002729">
    <property type="component" value="Unassembled WGS sequence"/>
</dbReference>
<organism evidence="5">
    <name type="scientific">Aureococcus anophagefferens</name>
    <name type="common">Harmful bloom alga</name>
    <dbReference type="NCBI Taxonomy" id="44056"/>
    <lineage>
        <taxon>Eukaryota</taxon>
        <taxon>Sar</taxon>
        <taxon>Stramenopiles</taxon>
        <taxon>Ochrophyta</taxon>
        <taxon>Pelagophyceae</taxon>
        <taxon>Pelagomonadales</taxon>
        <taxon>Pelagomonadaceae</taxon>
        <taxon>Aureococcus</taxon>
    </lineage>
</organism>
<feature type="domain" description="Sulfatase N-terminal" evidence="3">
    <location>
        <begin position="2"/>
        <end position="77"/>
    </location>
</feature>
<keyword evidence="2" id="KW-0378">Hydrolase</keyword>
<evidence type="ECO:0000256" key="1">
    <source>
        <dbReference type="ARBA" id="ARBA00022723"/>
    </source>
</evidence>
<protein>
    <recommendedName>
        <fullName evidence="3">Sulfatase N-terminal domain-containing protein</fullName>
    </recommendedName>
</protein>
<dbReference type="OrthoDB" id="408574at2759"/>
<dbReference type="PANTHER" id="PTHR45953">
    <property type="entry name" value="IDURONATE 2-SULFATASE"/>
    <property type="match status" value="1"/>
</dbReference>
<dbReference type="eggNOG" id="KOG3867">
    <property type="taxonomic scope" value="Eukaryota"/>
</dbReference>
<feature type="non-terminal residue" evidence="4">
    <location>
        <position position="81"/>
    </location>
</feature>
<reference evidence="4 5" key="1">
    <citation type="journal article" date="2011" name="Proc. Natl. Acad. Sci. U.S.A.">
        <title>Niche of harmful alga Aureococcus anophagefferens revealed through ecogenomics.</title>
        <authorList>
            <person name="Gobler C.J."/>
            <person name="Berry D.L."/>
            <person name="Dyhrman S.T."/>
            <person name="Wilhelm S.W."/>
            <person name="Salamov A."/>
            <person name="Lobanov A.V."/>
            <person name="Zhang Y."/>
            <person name="Collier J.L."/>
            <person name="Wurch L.L."/>
            <person name="Kustka A.B."/>
            <person name="Dill B.D."/>
            <person name="Shah M."/>
            <person name="VerBerkmoes N.C."/>
            <person name="Kuo A."/>
            <person name="Terry A."/>
            <person name="Pangilinan J."/>
            <person name="Lindquist E.A."/>
            <person name="Lucas S."/>
            <person name="Paulsen I.T."/>
            <person name="Hattenrath-Lehmann T.K."/>
            <person name="Talmage S.C."/>
            <person name="Walker E.A."/>
            <person name="Koch F."/>
            <person name="Burson A.M."/>
            <person name="Marcoval M.A."/>
            <person name="Tang Y.Z."/>
            <person name="Lecleir G.R."/>
            <person name="Coyne K.J."/>
            <person name="Berg G.M."/>
            <person name="Bertrand E.M."/>
            <person name="Saito M.A."/>
            <person name="Gladyshev V.N."/>
            <person name="Grigoriev I.V."/>
        </authorList>
    </citation>
    <scope>NUCLEOTIDE SEQUENCE [LARGE SCALE GENOMIC DNA]</scope>
    <source>
        <strain evidence="5">CCMP 1984</strain>
    </source>
</reference>
<keyword evidence="5" id="KW-1185">Reference proteome</keyword>
<dbReference type="KEGG" id="aaf:AURANDRAFT_9351"/>
<keyword evidence="1" id="KW-0479">Metal-binding</keyword>
<accession>F0YP78</accession>
<dbReference type="GO" id="GO:0004423">
    <property type="term" value="F:iduronate-2-sulfatase activity"/>
    <property type="evidence" value="ECO:0007669"/>
    <property type="project" value="TreeGrafter"/>
</dbReference>
<dbReference type="RefSeq" id="XP_009042217.1">
    <property type="nucleotide sequence ID" value="XM_009043969.1"/>
</dbReference>
<sequence>ERASTQHLDMLAKDSLAFERAYCTIAFCAPARAAVLTGRWPDTTGMYSEQFQLLRAKYIVPLPKLFRDQGYICHGAGKTFH</sequence>
<name>F0YP78_AURAN</name>
<dbReference type="InterPro" id="IPR000917">
    <property type="entry name" value="Sulfatase_N"/>
</dbReference>
<dbReference type="SUPFAM" id="SSF53649">
    <property type="entry name" value="Alkaline phosphatase-like"/>
    <property type="match status" value="1"/>
</dbReference>
<feature type="non-terminal residue" evidence="4">
    <location>
        <position position="1"/>
    </location>
</feature>
<proteinExistence type="predicted"/>
<dbReference type="PANTHER" id="PTHR45953:SF1">
    <property type="entry name" value="IDURONATE 2-SULFATASE"/>
    <property type="match status" value="1"/>
</dbReference>
<evidence type="ECO:0000259" key="3">
    <source>
        <dbReference type="Pfam" id="PF00884"/>
    </source>
</evidence>
<evidence type="ECO:0000313" key="5">
    <source>
        <dbReference type="Proteomes" id="UP000002729"/>
    </source>
</evidence>
<gene>
    <name evidence="4" type="ORF">AURANDRAFT_9351</name>
</gene>
<dbReference type="AlphaFoldDB" id="F0YP78"/>
<dbReference type="GeneID" id="20229388"/>
<dbReference type="Gene3D" id="3.40.720.10">
    <property type="entry name" value="Alkaline Phosphatase, subunit A"/>
    <property type="match status" value="1"/>
</dbReference>
<dbReference type="GO" id="GO:0046872">
    <property type="term" value="F:metal ion binding"/>
    <property type="evidence" value="ECO:0007669"/>
    <property type="project" value="UniProtKB-KW"/>
</dbReference>
<dbReference type="Pfam" id="PF00884">
    <property type="entry name" value="Sulfatase"/>
    <property type="match status" value="1"/>
</dbReference>
<evidence type="ECO:0000313" key="4">
    <source>
        <dbReference type="EMBL" id="EGB03080.1"/>
    </source>
</evidence>